<protein>
    <recommendedName>
        <fullName evidence="5">HTH gntR-type domain-containing protein</fullName>
    </recommendedName>
</protein>
<evidence type="ECO:0000256" key="4">
    <source>
        <dbReference type="SAM" id="MobiDB-lite"/>
    </source>
</evidence>
<dbReference type="SUPFAM" id="SSF46785">
    <property type="entry name" value="Winged helix' DNA-binding domain"/>
    <property type="match status" value="1"/>
</dbReference>
<gene>
    <name evidence="6" type="ORF">VQ03_04665</name>
</gene>
<dbReference type="AlphaFoldDB" id="A0A0J6TA83"/>
<dbReference type="RefSeq" id="WP_048449682.1">
    <property type="nucleotide sequence ID" value="NZ_LABZ01000025.1"/>
</dbReference>
<dbReference type="GO" id="GO:0003677">
    <property type="term" value="F:DNA binding"/>
    <property type="evidence" value="ECO:0007669"/>
    <property type="project" value="UniProtKB-KW"/>
</dbReference>
<dbReference type="PROSITE" id="PS50949">
    <property type="entry name" value="HTH_GNTR"/>
    <property type="match status" value="1"/>
</dbReference>
<dbReference type="Gene3D" id="1.20.120.530">
    <property type="entry name" value="GntR ligand-binding domain-like"/>
    <property type="match status" value="1"/>
</dbReference>
<keyword evidence="7" id="KW-1185">Reference proteome</keyword>
<dbReference type="InterPro" id="IPR036390">
    <property type="entry name" value="WH_DNA-bd_sf"/>
</dbReference>
<evidence type="ECO:0000256" key="1">
    <source>
        <dbReference type="ARBA" id="ARBA00023015"/>
    </source>
</evidence>
<dbReference type="InterPro" id="IPR036388">
    <property type="entry name" value="WH-like_DNA-bd_sf"/>
</dbReference>
<dbReference type="InterPro" id="IPR011711">
    <property type="entry name" value="GntR_C"/>
</dbReference>
<keyword evidence="2" id="KW-0238">DNA-binding</keyword>
<comment type="caution">
    <text evidence="6">The sequence shown here is derived from an EMBL/GenBank/DDBJ whole genome shotgun (WGS) entry which is preliminary data.</text>
</comment>
<dbReference type="Pfam" id="PF00392">
    <property type="entry name" value="GntR"/>
    <property type="match status" value="1"/>
</dbReference>
<proteinExistence type="predicted"/>
<evidence type="ECO:0000313" key="6">
    <source>
        <dbReference type="EMBL" id="KMO44220.1"/>
    </source>
</evidence>
<keyword evidence="3" id="KW-0804">Transcription</keyword>
<evidence type="ECO:0000313" key="7">
    <source>
        <dbReference type="Proteomes" id="UP000036449"/>
    </source>
</evidence>
<evidence type="ECO:0000256" key="2">
    <source>
        <dbReference type="ARBA" id="ARBA00023125"/>
    </source>
</evidence>
<dbReference type="InterPro" id="IPR008920">
    <property type="entry name" value="TF_FadR/GntR_C"/>
</dbReference>
<reference evidence="6 7" key="1">
    <citation type="submission" date="2015-03" db="EMBL/GenBank/DDBJ databases">
        <title>Genome sequencing of Methylobacterium tarhaniae DSM 25844.</title>
        <authorList>
            <person name="Chaudhry V."/>
            <person name="Patil P.B."/>
        </authorList>
    </citation>
    <scope>NUCLEOTIDE SEQUENCE [LARGE SCALE GENOMIC DNA]</scope>
    <source>
        <strain evidence="6 7">DSM 25844</strain>
    </source>
</reference>
<dbReference type="InterPro" id="IPR000524">
    <property type="entry name" value="Tscrpt_reg_HTH_GntR"/>
</dbReference>
<feature type="domain" description="HTH gntR-type" evidence="5">
    <location>
        <begin position="18"/>
        <end position="85"/>
    </location>
</feature>
<dbReference type="OrthoDB" id="8680240at2"/>
<dbReference type="GO" id="GO:0003700">
    <property type="term" value="F:DNA-binding transcription factor activity"/>
    <property type="evidence" value="ECO:0007669"/>
    <property type="project" value="InterPro"/>
</dbReference>
<dbReference type="Gene3D" id="1.10.10.10">
    <property type="entry name" value="Winged helix-like DNA-binding domain superfamily/Winged helix DNA-binding domain"/>
    <property type="match status" value="1"/>
</dbReference>
<feature type="region of interest" description="Disordered" evidence="4">
    <location>
        <begin position="235"/>
        <end position="262"/>
    </location>
</feature>
<dbReference type="SMART" id="SM00895">
    <property type="entry name" value="FCD"/>
    <property type="match status" value="1"/>
</dbReference>
<dbReference type="PATRIC" id="fig|1187852.3.peg.3625"/>
<keyword evidence="1" id="KW-0805">Transcription regulation</keyword>
<sequence length="262" mass="28197">MAAPSDNAAGIAGAPGGETVGDVVHARIRSDILFGQLAPGERLRLDEASRRYGVSIGTMRELLNRLASEGLVVAEAQRGFEVAPASATEFREIAALRLLLEGHALALSFAAGDLDWEARVVAAHHKLAVTEHRMLAKTDADPTLVRQCDRAFHQALTSACGSRVLMETISSIHDRYLRYLSLAAIFRGDRSIQEHADLLACALARDAGRAARILKVHIDSCLDYALADGPPAWASGPAVPDQAPPARDVAPRMKSVRTTRRR</sequence>
<evidence type="ECO:0000259" key="5">
    <source>
        <dbReference type="PROSITE" id="PS50949"/>
    </source>
</evidence>
<accession>A0A0J6TA83</accession>
<dbReference type="PANTHER" id="PTHR43537:SF20">
    <property type="entry name" value="HTH-TYPE TRANSCRIPTIONAL REPRESSOR GLAR"/>
    <property type="match status" value="1"/>
</dbReference>
<organism evidence="6 7">
    <name type="scientific">Methylobacterium tarhaniae</name>
    <dbReference type="NCBI Taxonomy" id="1187852"/>
    <lineage>
        <taxon>Bacteria</taxon>
        <taxon>Pseudomonadati</taxon>
        <taxon>Pseudomonadota</taxon>
        <taxon>Alphaproteobacteria</taxon>
        <taxon>Hyphomicrobiales</taxon>
        <taxon>Methylobacteriaceae</taxon>
        <taxon>Methylobacterium</taxon>
    </lineage>
</organism>
<evidence type="ECO:0000256" key="3">
    <source>
        <dbReference type="ARBA" id="ARBA00023163"/>
    </source>
</evidence>
<dbReference type="SMART" id="SM00345">
    <property type="entry name" value="HTH_GNTR"/>
    <property type="match status" value="1"/>
</dbReference>
<dbReference type="Proteomes" id="UP000036449">
    <property type="component" value="Unassembled WGS sequence"/>
</dbReference>
<dbReference type="PANTHER" id="PTHR43537">
    <property type="entry name" value="TRANSCRIPTIONAL REGULATOR, GNTR FAMILY"/>
    <property type="match status" value="1"/>
</dbReference>
<name>A0A0J6TA83_9HYPH</name>
<dbReference type="SUPFAM" id="SSF48008">
    <property type="entry name" value="GntR ligand-binding domain-like"/>
    <property type="match status" value="1"/>
</dbReference>
<dbReference type="EMBL" id="LABZ01000025">
    <property type="protein sequence ID" value="KMO44220.1"/>
    <property type="molecule type" value="Genomic_DNA"/>
</dbReference>
<dbReference type="Pfam" id="PF07729">
    <property type="entry name" value="FCD"/>
    <property type="match status" value="1"/>
</dbReference>